<evidence type="ECO:0000259" key="9">
    <source>
        <dbReference type="PROSITE" id="PS51185"/>
    </source>
</evidence>
<evidence type="ECO:0000256" key="4">
    <source>
        <dbReference type="ARBA" id="ARBA00022884"/>
    </source>
</evidence>
<dbReference type="Pfam" id="PF09180">
    <property type="entry name" value="ProRS-C_1"/>
    <property type="match status" value="1"/>
</dbReference>
<dbReference type="InterPro" id="IPR011035">
    <property type="entry name" value="Ribosomal_bL25/Gln-tRNA_synth"/>
</dbReference>
<dbReference type="Gene3D" id="1.10.287.10">
    <property type="entry name" value="S15/NS1, RNA-binding"/>
    <property type="match status" value="6"/>
</dbReference>
<dbReference type="InterPro" id="IPR004526">
    <property type="entry name" value="Glu-tRNA-synth_arc/euk"/>
</dbReference>
<dbReference type="InterPro" id="IPR016061">
    <property type="entry name" value="Pro-tRNA_ligase_II_C"/>
</dbReference>
<dbReference type="PANTHER" id="PTHR43382">
    <property type="entry name" value="PROLYL-TRNA SYNTHETASE"/>
    <property type="match status" value="1"/>
</dbReference>
<dbReference type="Pfam" id="PF20974">
    <property type="entry name" value="tRNA-synt_1c_C2"/>
    <property type="match status" value="1"/>
</dbReference>
<dbReference type="CDD" id="cd00807">
    <property type="entry name" value="GlnRS_core"/>
    <property type="match status" value="1"/>
</dbReference>
<dbReference type="Pfam" id="PF00587">
    <property type="entry name" value="tRNA-synt_2b"/>
    <property type="match status" value="1"/>
</dbReference>
<dbReference type="Pfam" id="PF00749">
    <property type="entry name" value="tRNA-synt_1c"/>
    <property type="match status" value="1"/>
</dbReference>
<dbReference type="InterPro" id="IPR000924">
    <property type="entry name" value="Glu/Gln-tRNA-synth"/>
</dbReference>
<feature type="domain" description="WHEP-TRS" evidence="9">
    <location>
        <begin position="1031"/>
        <end position="1087"/>
    </location>
</feature>
<dbReference type="HAMAP" id="MF_02076">
    <property type="entry name" value="Glu_tRNA_synth_type2"/>
    <property type="match status" value="1"/>
</dbReference>
<dbReference type="InterPro" id="IPR020059">
    <property type="entry name" value="Glu/Gln-tRNA-synth_Ib_codon-bd"/>
</dbReference>
<accession>A0ABP1Q7L7</accession>
<dbReference type="PRINTS" id="PR00987">
    <property type="entry name" value="TRNASYNTHGLU"/>
</dbReference>
<feature type="compositionally biased region" description="Basic and acidic residues" evidence="7">
    <location>
        <begin position="1267"/>
        <end position="1294"/>
    </location>
</feature>
<evidence type="ECO:0000259" key="8">
    <source>
        <dbReference type="PROSITE" id="PS50862"/>
    </source>
</evidence>
<dbReference type="InterPro" id="IPR004499">
    <property type="entry name" value="Pro-tRNA-ligase_IIa_arc-type"/>
</dbReference>
<dbReference type="InterPro" id="IPR001412">
    <property type="entry name" value="aa-tRNA-synth_I_CS"/>
</dbReference>
<dbReference type="InterPro" id="IPR033721">
    <property type="entry name" value="ProRS_core_arch_euk"/>
</dbReference>
<dbReference type="SUPFAM" id="SSF47060">
    <property type="entry name" value="S15/NS1 RNA-binding domain"/>
    <property type="match status" value="6"/>
</dbReference>
<evidence type="ECO:0000256" key="1">
    <source>
        <dbReference type="ARBA" id="ARBA00022598"/>
    </source>
</evidence>
<comment type="caution">
    <text evidence="10">The sequence shown here is derived from an EMBL/GenBank/DDBJ whole genome shotgun (WGS) entry which is preliminary data.</text>
</comment>
<dbReference type="EMBL" id="CAXLJM020000024">
    <property type="protein sequence ID" value="CAL8090301.1"/>
    <property type="molecule type" value="Genomic_DNA"/>
</dbReference>
<feature type="region of interest" description="Disordered" evidence="7">
    <location>
        <begin position="997"/>
        <end position="1032"/>
    </location>
</feature>
<feature type="domain" description="WHEP-TRS" evidence="9">
    <location>
        <begin position="950"/>
        <end position="1006"/>
    </location>
</feature>
<dbReference type="InterPro" id="IPR014729">
    <property type="entry name" value="Rossmann-like_a/b/a_fold"/>
</dbReference>
<dbReference type="InterPro" id="IPR045864">
    <property type="entry name" value="aa-tRNA-synth_II/BPL/LPL"/>
</dbReference>
<evidence type="ECO:0000256" key="7">
    <source>
        <dbReference type="SAM" id="MobiDB-lite"/>
    </source>
</evidence>
<dbReference type="SMART" id="SM00946">
    <property type="entry name" value="ProRS-C_1"/>
    <property type="match status" value="1"/>
</dbReference>
<dbReference type="InterPro" id="IPR009068">
    <property type="entry name" value="uS15_NS1_RNA-bd_sf"/>
</dbReference>
<organism evidence="10 11">
    <name type="scientific">Orchesella dallaii</name>
    <dbReference type="NCBI Taxonomy" id="48710"/>
    <lineage>
        <taxon>Eukaryota</taxon>
        <taxon>Metazoa</taxon>
        <taxon>Ecdysozoa</taxon>
        <taxon>Arthropoda</taxon>
        <taxon>Hexapoda</taxon>
        <taxon>Collembola</taxon>
        <taxon>Entomobryomorpha</taxon>
        <taxon>Entomobryoidea</taxon>
        <taxon>Orchesellidae</taxon>
        <taxon>Orchesellinae</taxon>
        <taxon>Orchesella</taxon>
    </lineage>
</organism>
<dbReference type="Pfam" id="PF03129">
    <property type="entry name" value="HGTP_anticodon"/>
    <property type="match status" value="1"/>
</dbReference>
<feature type="compositionally biased region" description="Polar residues" evidence="7">
    <location>
        <begin position="1166"/>
        <end position="1184"/>
    </location>
</feature>
<dbReference type="Gene3D" id="2.40.240.10">
    <property type="entry name" value="Ribosomal Protein L25, Chain P"/>
    <property type="match status" value="2"/>
</dbReference>
<feature type="domain" description="WHEP-TRS" evidence="9">
    <location>
        <begin position="1110"/>
        <end position="1166"/>
    </location>
</feature>
<evidence type="ECO:0000256" key="3">
    <source>
        <dbReference type="ARBA" id="ARBA00022840"/>
    </source>
</evidence>
<dbReference type="PROSITE" id="PS51185">
    <property type="entry name" value="WHEP_TRS_2"/>
    <property type="match status" value="6"/>
</dbReference>
<dbReference type="InterPro" id="IPR004046">
    <property type="entry name" value="GST_C"/>
</dbReference>
<keyword evidence="5" id="KW-0648">Protein biosynthesis</keyword>
<feature type="region of interest" description="Disordered" evidence="7">
    <location>
        <begin position="1157"/>
        <end position="1188"/>
    </location>
</feature>
<feature type="compositionally biased region" description="Low complexity" evidence="7">
    <location>
        <begin position="932"/>
        <end position="953"/>
    </location>
</feature>
<dbReference type="SUPFAM" id="SSF64586">
    <property type="entry name" value="C-terminal domain of ProRS"/>
    <property type="match status" value="1"/>
</dbReference>
<evidence type="ECO:0000256" key="5">
    <source>
        <dbReference type="ARBA" id="ARBA00022917"/>
    </source>
</evidence>
<dbReference type="InterPro" id="IPR006195">
    <property type="entry name" value="aa-tRNA-synth_II"/>
</dbReference>
<dbReference type="Gene3D" id="3.30.110.30">
    <property type="entry name" value="C-terminal domain of ProRS"/>
    <property type="match status" value="1"/>
</dbReference>
<dbReference type="SUPFAM" id="SSF50715">
    <property type="entry name" value="Ribosomal protein L25-like"/>
    <property type="match status" value="1"/>
</dbReference>
<dbReference type="Gene3D" id="3.30.930.10">
    <property type="entry name" value="Bira Bifunctional Protein, Domain 2"/>
    <property type="match status" value="1"/>
</dbReference>
<evidence type="ECO:0000313" key="11">
    <source>
        <dbReference type="Proteomes" id="UP001642540"/>
    </source>
</evidence>
<feature type="domain" description="WHEP-TRS" evidence="9">
    <location>
        <begin position="798"/>
        <end position="854"/>
    </location>
</feature>
<feature type="region of interest" description="Disordered" evidence="7">
    <location>
        <begin position="1236"/>
        <end position="1296"/>
    </location>
</feature>
<feature type="region of interest" description="Disordered" evidence="7">
    <location>
        <begin position="847"/>
        <end position="870"/>
    </location>
</feature>
<dbReference type="SUPFAM" id="SSF52374">
    <property type="entry name" value="Nucleotidylyl transferase"/>
    <property type="match status" value="1"/>
</dbReference>
<sequence>MDDMLVSLDVNNPAMGLRSAVALVEDAGVTASWADKTTLSWENGFTVSTPTIYRLLARRFPPLYCESAYDRTEVDYWLSFAEAHLYEPKPEYLHQLDSILKRASFLVANHLTAADLSIFDKLKEHPDVIEKYPNISRYYYFIQAAVIDIIPQSDVPKVKDLKTVPIGNGAGDAKKSNRFIGFTNVKVKAEQQKPPKQAGGGEGESSKKSEKSSGNNKGKGEDKKQNQPGGGDKGKKKDEGKFVELPGAEMGKVVVRFPPEASGYLHIGHAKAALLNQHYQLMFNGQLIMRFDDTNPAKEKEAFEEVILKDLEMLQVKPDRFTYTSDYFELMLELCEKLLRDNKAYVDDTEAETMKDERMKRIESKNRSNAIDKNLKMWNEMKSGTDYGQKCCVRAKIDMNAANGCMRDPTIYRCKPEHHPRTGNKYKVYPTYDFACPIVDSIEGVTHALRTTEYHDRDEQFFWFIDAMGLRKPYIYEYSRLNLTNTVLSKRKLTWFVDEGVVDGWDDPRFPTVRGVLRRGMTVEGLKQFIVAQGSSRSVVMMSWDKIWAFNRQVIDPIAPRHTGLLQDFLVTVNVKGATESVDLADAHPKNPEVGKRNVWKSGKILVEEDDALLFKEGENVTFINWGNIKIEKINRKGDKIESVDASLNLEDRDFKKTMKITWLAEATKAPFTPIEAVYYDHIISKPVLNPDEDFKQYLGQNTKIKVDMIGDADLRNLKKGDIVQLQRKGFFICDVPYKPRSVHTCKETPLVLFAVPDGKTKENPTVRIPGKQDQNLAGQTESKKEAGSGSDSKVSSAAASLDAKIIAQGNKIRDLKSQKATKDVIEVEVKALLSLKTEFKSVVGKDWDPKGNNVPKPESGPAATTLTTSPNNALASIDAQIVAQGNKIRDLKGQKAAKDVLDTEVKALLALKADFKKAAGKDWDPKGNNVPKSETAATPAPSSTNSSDSLASIDGQITDQGGKIRDLKSQKASKEVIDAEVKKLLALKADFKKAAGKDWDPKGNNVPKSSGSSVPVASPTPASSSSSNSELVSIDAQITAQGNRIRDLKGQKASKDVIDAEVKKLLALKVDFKKVAGKDWDPKGNNVPQGTVAAVSAPAPSPMSSSSSELASIDAQITAQGNKIRDLKSQKAGKDVIDVEVKNLLSLKADFKKVAGKDWDPKGNNVPQSETAKTQPSQPSVSDSDGGLASIDAQIAAQGNKVRDLKGQKATKDVIDAEVKNLLALKAEFKKIAGRDWDPKGNNSGGASKSKVENTSGGGGGNQKSKGKENKPAKPTKDAPKAAPKESQADAGKKQTRLCVEAKKSENLSEWFSQVITKSEMIEYYDVSGCYIFRPWSFAIWEAIKDWFDAEIKKLGVQNCYFPMFVSQAALQKEKDHIADFAPEVAWVTKSGDTELAEPIAIRPTSETVMYPSFAKWTQSHRDLPIKLNQWNNVVRWEFKHPQPFIRTREFLWQEGHSAFATAEEAEEEVYAILSLYERVYTDLLAMPVIPGRKTEKEKFPGGDYTTTVEAYISASGRGLQGATSHHLGQNFSKMFKISFEDPKSPDKECFAYQNSWGLSTRTIGAMVMAHGDDQGLVLPPRVAAIQVVVVPCGITASLKDEERDALYAECKSFEVRLTKLGLRVKGDYRENYSPGWKFNHWELKGVPLRIEIGPRDLKESQYVAVQRHDGSKGTYKKATLERDVNTLLDDIHAAMFQKVKQEMDSHITVTEDWQTLCTDLDKKNIIMAPFCGRVECEENIKKDSAKDEPSEPGEPAMGAKSLCIPFQQPKDLAPSTKCVHPKCNQKPKNYTLFGRSY</sequence>
<dbReference type="InterPro" id="IPR036621">
    <property type="entry name" value="Anticodon-bd_dom_sf"/>
</dbReference>
<feature type="compositionally biased region" description="Low complexity" evidence="7">
    <location>
        <begin position="1007"/>
        <end position="1032"/>
    </location>
</feature>
<dbReference type="CDD" id="cd00936">
    <property type="entry name" value="WEPRS_RNA"/>
    <property type="match status" value="6"/>
</dbReference>
<dbReference type="InterPro" id="IPR049437">
    <property type="entry name" value="tRNA-synt_1c_C2"/>
</dbReference>
<keyword evidence="3" id="KW-0067">ATP-binding</keyword>
<dbReference type="CDD" id="cd00862">
    <property type="entry name" value="ProRS_anticodon_zinc"/>
    <property type="match status" value="1"/>
</dbReference>
<keyword evidence="4" id="KW-0694">RNA-binding</keyword>
<dbReference type="Pfam" id="PF14497">
    <property type="entry name" value="GST_C_3"/>
    <property type="match status" value="1"/>
</dbReference>
<dbReference type="InterPro" id="IPR000738">
    <property type="entry name" value="WHEP-TRS_dom"/>
</dbReference>
<feature type="region of interest" description="Disordered" evidence="7">
    <location>
        <begin position="921"/>
        <end position="956"/>
    </location>
</feature>
<name>A0ABP1Q7L7_9HEXA</name>
<dbReference type="SUPFAM" id="SSF52954">
    <property type="entry name" value="Class II aaRS ABD-related"/>
    <property type="match status" value="1"/>
</dbReference>
<dbReference type="PANTHER" id="PTHR43382:SF2">
    <property type="entry name" value="BIFUNCTIONAL GLUTAMATE_PROLINE--TRNA LIGASE"/>
    <property type="match status" value="1"/>
</dbReference>
<dbReference type="NCBIfam" id="TIGR00408">
    <property type="entry name" value="proS_fam_I"/>
    <property type="match status" value="1"/>
</dbReference>
<keyword evidence="6" id="KW-0030">Aminoacyl-tRNA synthetase</keyword>
<evidence type="ECO:0000256" key="2">
    <source>
        <dbReference type="ARBA" id="ARBA00022741"/>
    </source>
</evidence>
<dbReference type="Gene3D" id="1.20.1050.130">
    <property type="match status" value="1"/>
</dbReference>
<dbReference type="SUPFAM" id="SSF47616">
    <property type="entry name" value="GST C-terminal domain-like"/>
    <property type="match status" value="1"/>
</dbReference>
<dbReference type="Proteomes" id="UP001642540">
    <property type="component" value="Unassembled WGS sequence"/>
</dbReference>
<dbReference type="Gene3D" id="3.90.800.10">
    <property type="entry name" value="Glutamyl-tRNA Synthetase, Domain 3"/>
    <property type="match status" value="1"/>
</dbReference>
<dbReference type="CDD" id="cd00778">
    <property type="entry name" value="ProRS_core_arch_euk"/>
    <property type="match status" value="1"/>
</dbReference>
<dbReference type="NCBIfam" id="TIGR00463">
    <property type="entry name" value="gltX_arch"/>
    <property type="match status" value="1"/>
</dbReference>
<dbReference type="InterPro" id="IPR036282">
    <property type="entry name" value="Glutathione-S-Trfase_C_sf"/>
</dbReference>
<evidence type="ECO:0000256" key="6">
    <source>
        <dbReference type="ARBA" id="ARBA00023146"/>
    </source>
</evidence>
<dbReference type="Pfam" id="PF03950">
    <property type="entry name" value="tRNA-synt_1c_C"/>
    <property type="match status" value="1"/>
</dbReference>
<keyword evidence="11" id="KW-1185">Reference proteome</keyword>
<reference evidence="10 11" key="1">
    <citation type="submission" date="2024-08" db="EMBL/GenBank/DDBJ databases">
        <authorList>
            <person name="Cucini C."/>
            <person name="Frati F."/>
        </authorList>
    </citation>
    <scope>NUCLEOTIDE SEQUENCE [LARGE SCALE GENOMIC DNA]</scope>
</reference>
<feature type="region of interest" description="Disordered" evidence="7">
    <location>
        <begin position="186"/>
        <end position="239"/>
    </location>
</feature>
<dbReference type="Gene3D" id="1.10.1160.10">
    <property type="entry name" value="Glutamyl-trna Synthetase, Domain 2"/>
    <property type="match status" value="1"/>
</dbReference>
<evidence type="ECO:0008006" key="12">
    <source>
        <dbReference type="Google" id="ProtNLM"/>
    </source>
</evidence>
<dbReference type="InterPro" id="IPR020058">
    <property type="entry name" value="Glu/Gln-tRNA-synth_Ib_cat-dom"/>
</dbReference>
<dbReference type="InterPro" id="IPR002314">
    <property type="entry name" value="aa-tRNA-synt_IIb"/>
</dbReference>
<gene>
    <name evidence="10" type="ORF">ODALV1_LOCUS7602</name>
</gene>
<evidence type="ECO:0000313" key="10">
    <source>
        <dbReference type="EMBL" id="CAL8090301.1"/>
    </source>
</evidence>
<feature type="region of interest" description="Disordered" evidence="7">
    <location>
        <begin position="763"/>
        <end position="795"/>
    </location>
</feature>
<dbReference type="InterPro" id="IPR004154">
    <property type="entry name" value="Anticodon-bd"/>
</dbReference>
<protein>
    <recommendedName>
        <fullName evidence="12">Prolyl-tRNA synthetase</fullName>
    </recommendedName>
</protein>
<feature type="domain" description="WHEP-TRS" evidence="9">
    <location>
        <begin position="874"/>
        <end position="930"/>
    </location>
</feature>
<dbReference type="SUPFAM" id="SSF55681">
    <property type="entry name" value="Class II aaRS and biotin synthetases"/>
    <property type="match status" value="1"/>
</dbReference>
<dbReference type="InterPro" id="IPR017449">
    <property type="entry name" value="Pro-tRNA_synth_II"/>
</dbReference>
<keyword evidence="2" id="KW-0547">Nucleotide-binding</keyword>
<dbReference type="HAMAP" id="MF_01571">
    <property type="entry name" value="Pro_tRNA_synth_type3"/>
    <property type="match status" value="1"/>
</dbReference>
<dbReference type="InterPro" id="IPR020056">
    <property type="entry name" value="Rbsml_bL25/Gln-tRNA_synth_N"/>
</dbReference>
<dbReference type="PROSITE" id="PS00762">
    <property type="entry name" value="WHEP_TRS_1"/>
    <property type="match status" value="5"/>
</dbReference>
<dbReference type="InterPro" id="IPR020061">
    <property type="entry name" value="Glu_tRNA_lig_a-bdl"/>
</dbReference>
<feature type="domain" description="Aminoacyl-transfer RNA synthetases class-II family profile" evidence="8">
    <location>
        <begin position="1341"/>
        <end position="1581"/>
    </location>
</feature>
<proteinExistence type="inferred from homology"/>
<feature type="domain" description="WHEP-TRS" evidence="9">
    <location>
        <begin position="1188"/>
        <end position="1244"/>
    </location>
</feature>
<dbReference type="Pfam" id="PF00458">
    <property type="entry name" value="WHEP-TRS"/>
    <property type="match status" value="6"/>
</dbReference>
<dbReference type="PROSITE" id="PS50862">
    <property type="entry name" value="AA_TRNA_LIGASE_II"/>
    <property type="match status" value="1"/>
</dbReference>
<dbReference type="PROSITE" id="PS00178">
    <property type="entry name" value="AA_TRNA_LIGASE_I"/>
    <property type="match status" value="1"/>
</dbReference>
<dbReference type="Gene3D" id="3.40.50.800">
    <property type="entry name" value="Anticodon-binding domain"/>
    <property type="match status" value="1"/>
</dbReference>
<keyword evidence="1" id="KW-0436">Ligase</keyword>
<dbReference type="SMART" id="SM00991">
    <property type="entry name" value="WHEP-TRS"/>
    <property type="match status" value="6"/>
</dbReference>
<dbReference type="Gene3D" id="3.40.50.620">
    <property type="entry name" value="HUPs"/>
    <property type="match status" value="1"/>
</dbReference>